<evidence type="ECO:0000313" key="8">
    <source>
        <dbReference type="RefSeq" id="XP_033464512.1"/>
    </source>
</evidence>
<dbReference type="InterPro" id="IPR027511">
    <property type="entry name" value="ENOPH1_eukaryotes"/>
</dbReference>
<reference evidence="8" key="3">
    <citation type="submission" date="2025-08" db="UniProtKB">
        <authorList>
            <consortium name="RefSeq"/>
        </authorList>
    </citation>
    <scope>IDENTIFICATION</scope>
    <source>
        <strain evidence="8">CBS 342.82</strain>
    </source>
</reference>
<evidence type="ECO:0000256" key="3">
    <source>
        <dbReference type="ARBA" id="ARBA00022801"/>
    </source>
</evidence>
<keyword evidence="6" id="KW-0539">Nucleus</keyword>
<comment type="function">
    <text evidence="6">Bifunctional enzyme that catalyzes the enolization of 2,3-diketo-5-methylthiopentyl-1-phosphate (DK-MTP-1-P) into the intermediate 2-hydroxy-3-keto-5-methylthiopentenyl-1-phosphate (HK-MTPenyl-1-P), which is then dephosphorylated to form the acireductone 1,2-dihydroxy-3-keto-5-methylthiopentene (DHK-MTPene).</text>
</comment>
<accession>A0A6J3MHP4</accession>
<proteinExistence type="inferred from homology"/>
<dbReference type="GO" id="GO:0000287">
    <property type="term" value="F:magnesium ion binding"/>
    <property type="evidence" value="ECO:0007669"/>
    <property type="project" value="UniProtKB-UniRule"/>
</dbReference>
<feature type="binding site" evidence="6">
    <location>
        <position position="189"/>
    </location>
    <ligand>
        <name>Mg(2+)</name>
        <dbReference type="ChEBI" id="CHEBI:18420"/>
    </ligand>
</feature>
<dbReference type="NCBIfam" id="TIGR01691">
    <property type="entry name" value="enolase-ppase"/>
    <property type="match status" value="1"/>
</dbReference>
<dbReference type="PANTHER" id="PTHR20371:SF1">
    <property type="entry name" value="ENOLASE-PHOSPHATASE E1"/>
    <property type="match status" value="1"/>
</dbReference>
<dbReference type="SFLD" id="SFLDG01129">
    <property type="entry name" value="C1.5:_HAD__Beta-PGM__Phosphata"/>
    <property type="match status" value="1"/>
</dbReference>
<comment type="cofactor">
    <cofactor evidence="6">
        <name>Mg(2+)</name>
        <dbReference type="ChEBI" id="CHEBI:18420"/>
    </cofactor>
    <text evidence="6">Binds 1 Mg(2+) ion per subunit.</text>
</comment>
<organism evidence="8">
    <name type="scientific">Dissoconium aciculare CBS 342.82</name>
    <dbReference type="NCBI Taxonomy" id="1314786"/>
    <lineage>
        <taxon>Eukaryota</taxon>
        <taxon>Fungi</taxon>
        <taxon>Dikarya</taxon>
        <taxon>Ascomycota</taxon>
        <taxon>Pezizomycotina</taxon>
        <taxon>Dothideomycetes</taxon>
        <taxon>Dothideomycetidae</taxon>
        <taxon>Mycosphaerellales</taxon>
        <taxon>Dissoconiaceae</taxon>
        <taxon>Dissoconium</taxon>
    </lineage>
</organism>
<keyword evidence="3 6" id="KW-0378">Hydrolase</keyword>
<evidence type="ECO:0000256" key="1">
    <source>
        <dbReference type="ARBA" id="ARBA00022605"/>
    </source>
</evidence>
<keyword evidence="4 6" id="KW-0460">Magnesium</keyword>
<evidence type="ECO:0000256" key="2">
    <source>
        <dbReference type="ARBA" id="ARBA00022723"/>
    </source>
</evidence>
<feature type="binding site" evidence="6">
    <location>
        <position position="12"/>
    </location>
    <ligand>
        <name>Mg(2+)</name>
        <dbReference type="ChEBI" id="CHEBI:18420"/>
    </ligand>
</feature>
<comment type="subunit">
    <text evidence="6">Monomer.</text>
</comment>
<dbReference type="HAMAP" id="MF_01681">
    <property type="entry name" value="Salvage_MtnC"/>
    <property type="match status" value="1"/>
</dbReference>
<dbReference type="Gene3D" id="1.10.720.60">
    <property type="match status" value="1"/>
</dbReference>
<gene>
    <name evidence="6" type="primary">UTR4</name>
    <name evidence="8" type="ORF">K489DRAFT_330220</name>
</gene>
<evidence type="ECO:0000256" key="6">
    <source>
        <dbReference type="HAMAP-Rule" id="MF_03117"/>
    </source>
</evidence>
<sequence length="233" mass="25444">MDGIKCILFDIEGTVCPISFVKETLFPYALKALPSVLATQWDDPAFQSYRNAFPADVRGSPQALQAHVEDLTRRDVKVAALKNLQGYLWEDGYRSGAYATTLFPDVAPALRAWEGQGFRLAIYSSGSVFAQKLLFGHVRGAGGAVEDLTASFEGWFDTVNAGLKTEAASYRTIAEALKLEPSQILFLSDNVKEVDAAHQIAMKSIVVDRPGNAPLSAEDKNRLEIVTSLSEIK</sequence>
<keyword evidence="6" id="KW-0963">Cytoplasm</keyword>
<dbReference type="AlphaFoldDB" id="A0A6J3MHP4"/>
<feature type="binding site" evidence="6">
    <location>
        <position position="10"/>
    </location>
    <ligand>
        <name>Mg(2+)</name>
        <dbReference type="ChEBI" id="CHEBI:18420"/>
    </ligand>
</feature>
<dbReference type="CDD" id="cd01629">
    <property type="entry name" value="HAD_EP"/>
    <property type="match status" value="1"/>
</dbReference>
<evidence type="ECO:0000256" key="4">
    <source>
        <dbReference type="ARBA" id="ARBA00022842"/>
    </source>
</evidence>
<comment type="pathway">
    <text evidence="6">Amino-acid biosynthesis; L-methionine biosynthesis via salvage pathway; L-methionine from S-methyl-5-thio-alpha-D-ribose 1-phosphate: step 3/6.</text>
</comment>
<dbReference type="InterPro" id="IPR023943">
    <property type="entry name" value="Enolase-ppase_E1"/>
</dbReference>
<reference evidence="8" key="2">
    <citation type="submission" date="2020-04" db="EMBL/GenBank/DDBJ databases">
        <authorList>
            <consortium name="NCBI Genome Project"/>
        </authorList>
    </citation>
    <scope>NUCLEOTIDE SEQUENCE</scope>
    <source>
        <strain evidence="8">CBS 342.82</strain>
    </source>
</reference>
<dbReference type="Proteomes" id="UP000504637">
    <property type="component" value="Unplaced"/>
</dbReference>
<dbReference type="HAMAP" id="MF_03117">
    <property type="entry name" value="Salvage_MtnC_euk"/>
    <property type="match status" value="1"/>
</dbReference>
<evidence type="ECO:0000256" key="5">
    <source>
        <dbReference type="ARBA" id="ARBA00023167"/>
    </source>
</evidence>
<dbReference type="SFLD" id="SFLDS00003">
    <property type="entry name" value="Haloacid_Dehalogenase"/>
    <property type="match status" value="1"/>
</dbReference>
<reference evidence="8" key="1">
    <citation type="submission" date="2020-01" db="EMBL/GenBank/DDBJ databases">
        <authorList>
            <consortium name="DOE Joint Genome Institute"/>
            <person name="Haridas S."/>
            <person name="Albert R."/>
            <person name="Binder M."/>
            <person name="Bloem J."/>
            <person name="Labutti K."/>
            <person name="Salamov A."/>
            <person name="Andreopoulos B."/>
            <person name="Baker S.E."/>
            <person name="Barry K."/>
            <person name="Bills G."/>
            <person name="Bluhm B.H."/>
            <person name="Cannon C."/>
            <person name="Castanera R."/>
            <person name="Culley D.E."/>
            <person name="Daum C."/>
            <person name="Ezra D."/>
            <person name="Gonzalez J.B."/>
            <person name="Henrissat B."/>
            <person name="Kuo A."/>
            <person name="Liang C."/>
            <person name="Lipzen A."/>
            <person name="Lutzoni F."/>
            <person name="Magnuson J."/>
            <person name="Mondo S."/>
            <person name="Nolan M."/>
            <person name="Ohm R."/>
            <person name="Pangilinan J."/>
            <person name="Park H.-J."/>
            <person name="Ramirez L."/>
            <person name="Alfaro M."/>
            <person name="Sun H."/>
            <person name="Tritt A."/>
            <person name="Yoshinaga Y."/>
            <person name="Zwiers L.-H."/>
            <person name="Turgeon B.G."/>
            <person name="Goodwin S.B."/>
            <person name="Spatafora J.W."/>
            <person name="Crous P.W."/>
            <person name="Grigoriev I.V."/>
        </authorList>
    </citation>
    <scope>NUCLEOTIDE SEQUENCE</scope>
    <source>
        <strain evidence="8">CBS 342.82</strain>
    </source>
</reference>
<dbReference type="Pfam" id="PF00702">
    <property type="entry name" value="Hydrolase"/>
    <property type="match status" value="1"/>
</dbReference>
<dbReference type="PANTHER" id="PTHR20371">
    <property type="entry name" value="ENOLASE-PHOSPHATASE E1"/>
    <property type="match status" value="1"/>
</dbReference>
<comment type="catalytic activity">
    <reaction evidence="6">
        <text>5-methylsulfanyl-2,3-dioxopentyl phosphate + H2O = 1,2-dihydroxy-5-(methylsulfanyl)pent-1-en-3-one + phosphate</text>
        <dbReference type="Rhea" id="RHEA:21700"/>
        <dbReference type="ChEBI" id="CHEBI:15377"/>
        <dbReference type="ChEBI" id="CHEBI:43474"/>
        <dbReference type="ChEBI" id="CHEBI:49252"/>
        <dbReference type="ChEBI" id="CHEBI:58828"/>
        <dbReference type="EC" id="3.1.3.77"/>
    </reaction>
</comment>
<evidence type="ECO:0000313" key="7">
    <source>
        <dbReference type="Proteomes" id="UP000504637"/>
    </source>
</evidence>
<keyword evidence="5 6" id="KW-0486">Methionine biosynthesis</keyword>
<dbReference type="Gene3D" id="3.40.50.1000">
    <property type="entry name" value="HAD superfamily/HAD-like"/>
    <property type="match status" value="1"/>
</dbReference>
<dbReference type="RefSeq" id="XP_033464512.1">
    <property type="nucleotide sequence ID" value="XM_033602116.1"/>
</dbReference>
<dbReference type="GO" id="GO:0005737">
    <property type="term" value="C:cytoplasm"/>
    <property type="evidence" value="ECO:0007669"/>
    <property type="project" value="UniProtKB-SubCell"/>
</dbReference>
<keyword evidence="2 6" id="KW-0479">Metal-binding</keyword>
<dbReference type="OrthoDB" id="272500at2759"/>
<comment type="subcellular location">
    <subcellularLocation>
        <location evidence="6">Cytoplasm</location>
    </subcellularLocation>
    <subcellularLocation>
        <location evidence="6">Nucleus</location>
    </subcellularLocation>
</comment>
<dbReference type="SUPFAM" id="SSF56784">
    <property type="entry name" value="HAD-like"/>
    <property type="match status" value="1"/>
</dbReference>
<dbReference type="GO" id="GO:0043874">
    <property type="term" value="F:acireductone synthase activity"/>
    <property type="evidence" value="ECO:0007669"/>
    <property type="project" value="UniProtKB-EC"/>
</dbReference>
<keyword evidence="7" id="KW-1185">Reference proteome</keyword>
<dbReference type="InterPro" id="IPR023214">
    <property type="entry name" value="HAD_sf"/>
</dbReference>
<dbReference type="InterPro" id="IPR006439">
    <property type="entry name" value="HAD-SF_hydro_IA"/>
</dbReference>
<name>A0A6J3MHP4_9PEZI</name>
<protein>
    <recommendedName>
        <fullName evidence="6">Enolase-phosphatase E1</fullName>
        <ecNumber evidence="6">3.1.3.77</ecNumber>
    </recommendedName>
    <alternativeName>
        <fullName evidence="6">2,3-diketo-5-methylthio-1-phosphopentane phosphatase</fullName>
    </alternativeName>
</protein>
<dbReference type="GO" id="GO:0005634">
    <property type="term" value="C:nucleus"/>
    <property type="evidence" value="ECO:0007669"/>
    <property type="project" value="UniProtKB-SubCell"/>
</dbReference>
<dbReference type="PRINTS" id="PR00413">
    <property type="entry name" value="HADHALOGNASE"/>
</dbReference>
<comment type="similarity">
    <text evidence="6">Belongs to the HAD-like hydrolase superfamily. MasA/MtnC family.</text>
</comment>
<feature type="binding site" evidence="6">
    <location>
        <begin position="124"/>
        <end position="125"/>
    </location>
    <ligand>
        <name>substrate</name>
    </ligand>
</feature>
<dbReference type="UniPathway" id="UPA00904">
    <property type="reaction ID" value="UER00876"/>
</dbReference>
<dbReference type="GO" id="GO:0019509">
    <property type="term" value="P:L-methionine salvage from methylthioadenosine"/>
    <property type="evidence" value="ECO:0007669"/>
    <property type="project" value="UniProtKB-UniRule"/>
</dbReference>
<keyword evidence="1 6" id="KW-0028">Amino-acid biosynthesis</keyword>
<dbReference type="EC" id="3.1.3.77" evidence="6"/>
<feature type="binding site" evidence="6">
    <location>
        <position position="164"/>
    </location>
    <ligand>
        <name>substrate</name>
    </ligand>
</feature>
<dbReference type="InterPro" id="IPR036412">
    <property type="entry name" value="HAD-like_sf"/>
</dbReference>
<dbReference type="SFLD" id="SFLDG01133">
    <property type="entry name" value="C1.5.4:_Enolase-phosphatase_Li"/>
    <property type="match status" value="1"/>
</dbReference>
<comment type="pathway">
    <text evidence="6">Amino-acid biosynthesis; L-methionine biosynthesis via salvage pathway; L-methionine from S-methyl-5-thio-alpha-D-ribose 1-phosphate: step 4/6.</text>
</comment>